<evidence type="ECO:0000313" key="3">
    <source>
        <dbReference type="EMBL" id="MFC0250305.1"/>
    </source>
</evidence>
<dbReference type="SUPFAM" id="SSF54427">
    <property type="entry name" value="NTF2-like"/>
    <property type="match status" value="1"/>
</dbReference>
<organism evidence="3 4">
    <name type="scientific">Massilia consociata</name>
    <dbReference type="NCBI Taxonomy" id="760117"/>
    <lineage>
        <taxon>Bacteria</taxon>
        <taxon>Pseudomonadati</taxon>
        <taxon>Pseudomonadota</taxon>
        <taxon>Betaproteobacteria</taxon>
        <taxon>Burkholderiales</taxon>
        <taxon>Oxalobacteraceae</taxon>
        <taxon>Telluria group</taxon>
        <taxon>Massilia</taxon>
    </lineage>
</organism>
<dbReference type="RefSeq" id="WP_379677060.1">
    <property type="nucleotide sequence ID" value="NZ_JBHLWP010000001.1"/>
</dbReference>
<dbReference type="EMBL" id="JBHLWP010000001">
    <property type="protein sequence ID" value="MFC0250305.1"/>
    <property type="molecule type" value="Genomic_DNA"/>
</dbReference>
<evidence type="ECO:0000256" key="1">
    <source>
        <dbReference type="SAM" id="SignalP"/>
    </source>
</evidence>
<gene>
    <name evidence="3" type="ORF">ACFFJK_00185</name>
</gene>
<protein>
    <submittedName>
        <fullName evidence="3">Nuclear transport factor 2 family protein</fullName>
    </submittedName>
</protein>
<feature type="signal peptide" evidence="1">
    <location>
        <begin position="1"/>
        <end position="28"/>
    </location>
</feature>
<dbReference type="Gene3D" id="3.10.450.50">
    <property type="match status" value="1"/>
</dbReference>
<accession>A0ABV6F9V0</accession>
<feature type="chain" id="PRO_5046123027" evidence="1">
    <location>
        <begin position="29"/>
        <end position="181"/>
    </location>
</feature>
<dbReference type="InterPro" id="IPR032710">
    <property type="entry name" value="NTF2-like_dom_sf"/>
</dbReference>
<proteinExistence type="predicted"/>
<feature type="domain" description="DUF4440" evidence="2">
    <location>
        <begin position="57"/>
        <end position="162"/>
    </location>
</feature>
<comment type="caution">
    <text evidence="3">The sequence shown here is derived from an EMBL/GenBank/DDBJ whole genome shotgun (WGS) entry which is preliminary data.</text>
</comment>
<reference evidence="3 4" key="1">
    <citation type="submission" date="2024-09" db="EMBL/GenBank/DDBJ databases">
        <authorList>
            <person name="Sun Q."/>
            <person name="Mori K."/>
        </authorList>
    </citation>
    <scope>NUCLEOTIDE SEQUENCE [LARGE SCALE GENOMIC DNA]</scope>
    <source>
        <strain evidence="3 4">CCM 7792</strain>
    </source>
</reference>
<dbReference type="InterPro" id="IPR027843">
    <property type="entry name" value="DUF4440"/>
</dbReference>
<dbReference type="Proteomes" id="UP001589773">
    <property type="component" value="Unassembled WGS sequence"/>
</dbReference>
<name>A0ABV6F9V0_9BURK</name>
<evidence type="ECO:0000259" key="2">
    <source>
        <dbReference type="Pfam" id="PF14534"/>
    </source>
</evidence>
<evidence type="ECO:0000313" key="4">
    <source>
        <dbReference type="Proteomes" id="UP001589773"/>
    </source>
</evidence>
<keyword evidence="1" id="KW-0732">Signal</keyword>
<keyword evidence="4" id="KW-1185">Reference proteome</keyword>
<sequence>MKGLTSIAALIAAKFLAAQFLAAPPVAAQPVRAATPAVRPPTESAVAAGSETHAAFLALERQRASAILRRDIPALRALMDRHYYHVDSRGRARSKAELLSALERDDFRYRVYDIESAEVRLLDRGSAAVVTGTFRTQQASGEAKPFRGRYVRVWTHQPDGWKTTFNQSTEIRPAQAGCPCD</sequence>
<dbReference type="Pfam" id="PF14534">
    <property type="entry name" value="DUF4440"/>
    <property type="match status" value="1"/>
</dbReference>